<proteinExistence type="predicted"/>
<accession>A0A0P8BKL8</accession>
<evidence type="ECO:0000313" key="2">
    <source>
        <dbReference type="Proteomes" id="UP000050497"/>
    </source>
</evidence>
<dbReference type="Proteomes" id="UP000050497">
    <property type="component" value="Unassembled WGS sequence"/>
</dbReference>
<comment type="caution">
    <text evidence="1">The sequence shown here is derived from an EMBL/GenBank/DDBJ whole genome shotgun (WGS) entry which is preliminary data.</text>
</comment>
<organism evidence="1 2">
    <name type="scientific">Saliniramus fredricksonii</name>
    <dbReference type="NCBI Taxonomy" id="1653334"/>
    <lineage>
        <taxon>Bacteria</taxon>
        <taxon>Pseudomonadati</taxon>
        <taxon>Pseudomonadota</taxon>
        <taxon>Alphaproteobacteria</taxon>
        <taxon>Hyphomicrobiales</taxon>
        <taxon>Salinarimonadaceae</taxon>
        <taxon>Saliniramus</taxon>
    </lineage>
</organism>
<protein>
    <submittedName>
        <fullName evidence="1">Uncharacterized protein</fullName>
    </submittedName>
</protein>
<sequence>MAAISDTKTARVAEVISVCPGVIHASVTVPAAKGGWHEPLYRQQPFFKP</sequence>
<reference evidence="1 2" key="1">
    <citation type="submission" date="2015-09" db="EMBL/GenBank/DDBJ databases">
        <title>Identification and resolution of microdiversity through metagenomic sequencing of parallel consortia.</title>
        <authorList>
            <person name="Nelson W.C."/>
            <person name="Romine M.F."/>
            <person name="Lindemann S.R."/>
        </authorList>
    </citation>
    <scope>NUCLEOTIDE SEQUENCE [LARGE SCALE GENOMIC DNA]</scope>
    <source>
        <strain evidence="1">HL-109</strain>
    </source>
</reference>
<dbReference type="AlphaFoldDB" id="A0A0P8BKL8"/>
<dbReference type="EMBL" id="LJSX01000019">
    <property type="protein sequence ID" value="KPQ10102.1"/>
    <property type="molecule type" value="Genomic_DNA"/>
</dbReference>
<name>A0A0P8BKL8_9HYPH</name>
<evidence type="ECO:0000313" key="1">
    <source>
        <dbReference type="EMBL" id="KPQ10102.1"/>
    </source>
</evidence>
<dbReference type="STRING" id="1653334.GA0071312_1604"/>
<gene>
    <name evidence="1" type="ORF">HLUCCO17_12555</name>
</gene>